<reference evidence="1 2" key="1">
    <citation type="submission" date="2022-10" db="EMBL/GenBank/DDBJ databases">
        <title>Janthinobacterium sp. hw3 Genome sequencing.</title>
        <authorList>
            <person name="Park S."/>
        </authorList>
    </citation>
    <scope>NUCLEOTIDE SEQUENCE [LARGE SCALE GENOMIC DNA]</scope>
    <source>
        <strain evidence="2">hw3</strain>
    </source>
</reference>
<evidence type="ECO:0000313" key="2">
    <source>
        <dbReference type="Proteomes" id="UP001221208"/>
    </source>
</evidence>
<proteinExistence type="predicted"/>
<dbReference type="RefSeq" id="WP_273671572.1">
    <property type="nucleotide sequence ID" value="NZ_JAQQXR010000005.1"/>
</dbReference>
<sequence>MNKDILKGMLILLLAVSAVLTLFVLMADSGPDKAGCIARALKGGIPVGNIERVCNLTSRR</sequence>
<comment type="caution">
    <text evidence="1">The sequence shown here is derived from an EMBL/GenBank/DDBJ whole genome shotgun (WGS) entry which is preliminary data.</text>
</comment>
<name>A0ABT5K1D7_9BURK</name>
<protein>
    <submittedName>
        <fullName evidence="1">Uncharacterized protein</fullName>
    </submittedName>
</protein>
<dbReference type="EMBL" id="JAQQXR010000005">
    <property type="protein sequence ID" value="MDC8758793.1"/>
    <property type="molecule type" value="Genomic_DNA"/>
</dbReference>
<keyword evidence="2" id="KW-1185">Reference proteome</keyword>
<dbReference type="Proteomes" id="UP001221208">
    <property type="component" value="Unassembled WGS sequence"/>
</dbReference>
<gene>
    <name evidence="1" type="ORF">OIK44_14505</name>
</gene>
<evidence type="ECO:0000313" key="1">
    <source>
        <dbReference type="EMBL" id="MDC8758793.1"/>
    </source>
</evidence>
<organism evidence="1 2">
    <name type="scientific">Janthinobacterium fluminis</name>
    <dbReference type="NCBI Taxonomy" id="2987524"/>
    <lineage>
        <taxon>Bacteria</taxon>
        <taxon>Pseudomonadati</taxon>
        <taxon>Pseudomonadota</taxon>
        <taxon>Betaproteobacteria</taxon>
        <taxon>Burkholderiales</taxon>
        <taxon>Oxalobacteraceae</taxon>
        <taxon>Janthinobacterium</taxon>
    </lineage>
</organism>
<accession>A0ABT5K1D7</accession>